<evidence type="ECO:0000259" key="2">
    <source>
        <dbReference type="Pfam" id="PF00892"/>
    </source>
</evidence>
<name>A0A147K0V5_HADYE</name>
<feature type="transmembrane region" description="Helical" evidence="1">
    <location>
        <begin position="65"/>
        <end position="86"/>
    </location>
</feature>
<gene>
    <name evidence="3" type="ORF">APZ16_03105</name>
</gene>
<reference evidence="3 4" key="1">
    <citation type="journal article" date="2016" name="Nat. Microbiol.">
        <title>Genomic inference of the metabolism of cosmopolitan subsurface Archaea, Hadesarchaea.</title>
        <authorList>
            <person name="Baker B.J."/>
            <person name="Saw J.H."/>
            <person name="Lind A.E."/>
            <person name="Lazar C.S."/>
            <person name="Hinrichs K.-U."/>
            <person name="Teske A.P."/>
            <person name="Ettema T.J."/>
        </authorList>
    </citation>
    <scope>NUCLEOTIDE SEQUENCE [LARGE SCALE GENOMIC DNA]</scope>
</reference>
<keyword evidence="1" id="KW-1133">Transmembrane helix</keyword>
<evidence type="ECO:0000313" key="4">
    <source>
        <dbReference type="Proteomes" id="UP000074294"/>
    </source>
</evidence>
<feature type="transmembrane region" description="Helical" evidence="1">
    <location>
        <begin position="93"/>
        <end position="110"/>
    </location>
</feature>
<organism evidence="3 4">
    <name type="scientific">Hadarchaeum yellowstonense</name>
    <dbReference type="NCBI Taxonomy" id="1776334"/>
    <lineage>
        <taxon>Archaea</taxon>
        <taxon>Methanobacteriati</taxon>
        <taxon>Candidatus Hadarchaeota</taxon>
        <taxon>Candidatus Hadarchaeia</taxon>
        <taxon>Candidatus Hadarchaeales</taxon>
        <taxon>Candidatus Hadarchaeaceae</taxon>
        <taxon>Candidatus Hadarchaeum</taxon>
    </lineage>
</organism>
<sequence>MGSLTFILVSVVSATVILNLVNVFTRSWRGQRFSRMSLGLTLASALFANLIGTFLYMLALRMENVSSLTPFISASVPIGFLLSMLIVRERPNLKPAFGMILIFCGVILAAI</sequence>
<feature type="transmembrane region" description="Helical" evidence="1">
    <location>
        <begin position="6"/>
        <end position="25"/>
    </location>
</feature>
<evidence type="ECO:0000256" key="1">
    <source>
        <dbReference type="SAM" id="Phobius"/>
    </source>
</evidence>
<keyword evidence="1" id="KW-0472">Membrane</keyword>
<feature type="transmembrane region" description="Helical" evidence="1">
    <location>
        <begin position="37"/>
        <end position="59"/>
    </location>
</feature>
<dbReference type="Pfam" id="PF00892">
    <property type="entry name" value="EamA"/>
    <property type="match status" value="1"/>
</dbReference>
<dbReference type="InterPro" id="IPR037185">
    <property type="entry name" value="EmrE-like"/>
</dbReference>
<comment type="caution">
    <text evidence="3">The sequence shown here is derived from an EMBL/GenBank/DDBJ whole genome shotgun (WGS) entry which is preliminary data.</text>
</comment>
<dbReference type="InterPro" id="IPR000620">
    <property type="entry name" value="EamA_dom"/>
</dbReference>
<dbReference type="GO" id="GO:0016020">
    <property type="term" value="C:membrane"/>
    <property type="evidence" value="ECO:0007669"/>
    <property type="project" value="InterPro"/>
</dbReference>
<evidence type="ECO:0000313" key="3">
    <source>
        <dbReference type="EMBL" id="KUO42432.1"/>
    </source>
</evidence>
<accession>A0A147K0V5</accession>
<protein>
    <recommendedName>
        <fullName evidence="2">EamA domain-containing protein</fullName>
    </recommendedName>
</protein>
<proteinExistence type="predicted"/>
<dbReference type="AlphaFoldDB" id="A0A147K0V5"/>
<keyword evidence="1" id="KW-0812">Transmembrane</keyword>
<dbReference type="STRING" id="1776334.APZ16_03105"/>
<dbReference type="SUPFAM" id="SSF103481">
    <property type="entry name" value="Multidrug resistance efflux transporter EmrE"/>
    <property type="match status" value="1"/>
</dbReference>
<dbReference type="Proteomes" id="UP000074294">
    <property type="component" value="Unassembled WGS sequence"/>
</dbReference>
<dbReference type="EMBL" id="LQMQ01000007">
    <property type="protein sequence ID" value="KUO42432.1"/>
    <property type="molecule type" value="Genomic_DNA"/>
</dbReference>
<dbReference type="Gene3D" id="1.10.3730.20">
    <property type="match status" value="1"/>
</dbReference>
<feature type="domain" description="EamA" evidence="2">
    <location>
        <begin position="2"/>
        <end position="109"/>
    </location>
</feature>